<evidence type="ECO:0000256" key="6">
    <source>
        <dbReference type="ARBA" id="ARBA00023125"/>
    </source>
</evidence>
<organism evidence="12 13">
    <name type="scientific">Thalassomonas actiniarum</name>
    <dbReference type="NCBI Taxonomy" id="485447"/>
    <lineage>
        <taxon>Bacteria</taxon>
        <taxon>Pseudomonadati</taxon>
        <taxon>Pseudomonadota</taxon>
        <taxon>Gammaproteobacteria</taxon>
        <taxon>Alteromonadales</taxon>
        <taxon>Colwelliaceae</taxon>
        <taxon>Thalassomonas</taxon>
    </lineage>
</organism>
<dbReference type="FunFam" id="1.10.10.10:FF:000099">
    <property type="entry name" value="Two-component system response regulator TorR"/>
    <property type="match status" value="1"/>
</dbReference>
<evidence type="ECO:0000313" key="13">
    <source>
        <dbReference type="Proteomes" id="UP000032568"/>
    </source>
</evidence>
<dbReference type="PROSITE" id="PS50110">
    <property type="entry name" value="RESPONSE_REGULATORY"/>
    <property type="match status" value="1"/>
</dbReference>
<feature type="domain" description="OmpR/PhoB-type" evidence="11">
    <location>
        <begin position="130"/>
        <end position="229"/>
    </location>
</feature>
<reference evidence="12 13" key="2">
    <citation type="journal article" date="2022" name="Mar. Drugs">
        <title>Bioassay-Guided Fractionation Leads to the Detection of Cholic Acid Generated by the Rare Thalassomonas sp.</title>
        <authorList>
            <person name="Pheiffer F."/>
            <person name="Schneider Y.K."/>
            <person name="Hansen E.H."/>
            <person name="Andersen J.H."/>
            <person name="Isaksson J."/>
            <person name="Busche T."/>
            <person name="R C."/>
            <person name="Kalinowski J."/>
            <person name="Zyl L.V."/>
            <person name="Trindade M."/>
        </authorList>
    </citation>
    <scope>NUCLEOTIDE SEQUENCE [LARGE SCALE GENOMIC DNA]</scope>
    <source>
        <strain evidence="12 13">A5K-106</strain>
    </source>
</reference>
<comment type="subcellular location">
    <subcellularLocation>
        <location evidence="1">Cytoplasm</location>
    </subcellularLocation>
</comment>
<keyword evidence="3 8" id="KW-0597">Phosphoprotein</keyword>
<evidence type="ECO:0000256" key="9">
    <source>
        <dbReference type="PROSITE-ProRule" id="PRU01091"/>
    </source>
</evidence>
<keyword evidence="6 9" id="KW-0238">DNA-binding</keyword>
<evidence type="ECO:0000256" key="7">
    <source>
        <dbReference type="ARBA" id="ARBA00023163"/>
    </source>
</evidence>
<dbReference type="Pfam" id="PF00072">
    <property type="entry name" value="Response_reg"/>
    <property type="match status" value="1"/>
</dbReference>
<dbReference type="InterPro" id="IPR001867">
    <property type="entry name" value="OmpR/PhoB-type_DNA-bd"/>
</dbReference>
<evidence type="ECO:0000256" key="4">
    <source>
        <dbReference type="ARBA" id="ARBA00023012"/>
    </source>
</evidence>
<dbReference type="Gene3D" id="6.10.250.690">
    <property type="match status" value="1"/>
</dbReference>
<keyword evidence="5" id="KW-0805">Transcription regulation</keyword>
<dbReference type="SMART" id="SM00862">
    <property type="entry name" value="Trans_reg_C"/>
    <property type="match status" value="1"/>
</dbReference>
<dbReference type="PANTHER" id="PTHR48111:SF47">
    <property type="entry name" value="TRANSCRIPTIONAL REGULATORY PROTEIN RSTA"/>
    <property type="match status" value="1"/>
</dbReference>
<dbReference type="InterPro" id="IPR039420">
    <property type="entry name" value="WalR-like"/>
</dbReference>
<keyword evidence="13" id="KW-1185">Reference proteome</keyword>
<feature type="DNA-binding region" description="OmpR/PhoB-type" evidence="9">
    <location>
        <begin position="130"/>
        <end position="229"/>
    </location>
</feature>
<reference evidence="12 13" key="1">
    <citation type="journal article" date="2015" name="Genome Announc.">
        <title>Draft Genome Sequences of Marine Isolates of Thalassomonas viridans and Thalassomonas actiniarum.</title>
        <authorList>
            <person name="Olonade I."/>
            <person name="van Zyl L.J."/>
            <person name="Trindade M."/>
        </authorList>
    </citation>
    <scope>NUCLEOTIDE SEQUENCE [LARGE SCALE GENOMIC DNA]</scope>
    <source>
        <strain evidence="12 13">A5K-106</strain>
    </source>
</reference>
<dbReference type="SMART" id="SM00448">
    <property type="entry name" value="REC"/>
    <property type="match status" value="1"/>
</dbReference>
<feature type="domain" description="Response regulatory" evidence="10">
    <location>
        <begin position="5"/>
        <end position="118"/>
    </location>
</feature>
<feature type="modified residue" description="4-aspartylphosphate" evidence="8">
    <location>
        <position position="54"/>
    </location>
</feature>
<dbReference type="Gene3D" id="1.10.10.10">
    <property type="entry name" value="Winged helix-like DNA-binding domain superfamily/Winged helix DNA-binding domain"/>
    <property type="match status" value="1"/>
</dbReference>
<evidence type="ECO:0000259" key="11">
    <source>
        <dbReference type="PROSITE" id="PS51755"/>
    </source>
</evidence>
<dbReference type="EMBL" id="CP059735">
    <property type="protein sequence ID" value="WDE01911.1"/>
    <property type="molecule type" value="Genomic_DNA"/>
</dbReference>
<dbReference type="GO" id="GO:0032993">
    <property type="term" value="C:protein-DNA complex"/>
    <property type="evidence" value="ECO:0007669"/>
    <property type="project" value="TreeGrafter"/>
</dbReference>
<evidence type="ECO:0000256" key="1">
    <source>
        <dbReference type="ARBA" id="ARBA00004496"/>
    </source>
</evidence>
<dbReference type="PROSITE" id="PS51755">
    <property type="entry name" value="OMPR_PHOB"/>
    <property type="match status" value="1"/>
</dbReference>
<dbReference type="CDD" id="cd00383">
    <property type="entry name" value="trans_reg_C"/>
    <property type="match status" value="1"/>
</dbReference>
<dbReference type="GO" id="GO:0000976">
    <property type="term" value="F:transcription cis-regulatory region binding"/>
    <property type="evidence" value="ECO:0007669"/>
    <property type="project" value="TreeGrafter"/>
</dbReference>
<dbReference type="InterPro" id="IPR011006">
    <property type="entry name" value="CheY-like_superfamily"/>
</dbReference>
<gene>
    <name evidence="12" type="ORF">SG35_016565</name>
</gene>
<proteinExistence type="predicted"/>
<evidence type="ECO:0000259" key="10">
    <source>
        <dbReference type="PROSITE" id="PS50110"/>
    </source>
</evidence>
<dbReference type="PANTHER" id="PTHR48111">
    <property type="entry name" value="REGULATOR OF RPOS"/>
    <property type="match status" value="1"/>
</dbReference>
<sequence>MPVKKVLVVQQDRQFSRIIAEMLTIEGFEVLQEFQTEHVKHQVRHYQPDLVILDVLLPDNCGLALCRELRRQYNGQLLFLSAKASDIDQVLGLEVGADAYVVKPVALRVLLAKIKAMFRWQYQQQTAMPAQQVSCGELTLCRLSRQVHLHSEPVELTGQEFDLLWLLASRAGEVQDRNVIYQLVAGREYDGLDRSIDVRVSRLRKKLHDDLKRPFRIKTVRGQGYLLVPDAWN</sequence>
<dbReference type="SUPFAM" id="SSF52172">
    <property type="entry name" value="CheY-like"/>
    <property type="match status" value="1"/>
</dbReference>
<dbReference type="AlphaFoldDB" id="A0AAE9YVH6"/>
<accession>A0AAE9YVH6</accession>
<dbReference type="InterPro" id="IPR016032">
    <property type="entry name" value="Sig_transdc_resp-reg_C-effctor"/>
</dbReference>
<dbReference type="Proteomes" id="UP000032568">
    <property type="component" value="Chromosome"/>
</dbReference>
<keyword evidence="2" id="KW-0963">Cytoplasm</keyword>
<evidence type="ECO:0000256" key="5">
    <source>
        <dbReference type="ARBA" id="ARBA00023015"/>
    </source>
</evidence>
<protein>
    <submittedName>
        <fullName evidence="12">Winged helix-turn-helix domain-containing protein</fullName>
    </submittedName>
</protein>
<dbReference type="GO" id="GO:0006355">
    <property type="term" value="P:regulation of DNA-templated transcription"/>
    <property type="evidence" value="ECO:0007669"/>
    <property type="project" value="InterPro"/>
</dbReference>
<dbReference type="GO" id="GO:0005829">
    <property type="term" value="C:cytosol"/>
    <property type="evidence" value="ECO:0007669"/>
    <property type="project" value="TreeGrafter"/>
</dbReference>
<name>A0AAE9YVH6_9GAMM</name>
<evidence type="ECO:0000256" key="3">
    <source>
        <dbReference type="ARBA" id="ARBA00022553"/>
    </source>
</evidence>
<evidence type="ECO:0000256" key="2">
    <source>
        <dbReference type="ARBA" id="ARBA00022490"/>
    </source>
</evidence>
<keyword evidence="7" id="KW-0804">Transcription</keyword>
<evidence type="ECO:0000313" key="12">
    <source>
        <dbReference type="EMBL" id="WDE01911.1"/>
    </source>
</evidence>
<evidence type="ECO:0000256" key="8">
    <source>
        <dbReference type="PROSITE-ProRule" id="PRU00169"/>
    </source>
</evidence>
<dbReference type="Pfam" id="PF00486">
    <property type="entry name" value="Trans_reg_C"/>
    <property type="match status" value="1"/>
</dbReference>
<dbReference type="Gene3D" id="3.40.50.2300">
    <property type="match status" value="1"/>
</dbReference>
<dbReference type="GO" id="GO:0000156">
    <property type="term" value="F:phosphorelay response regulator activity"/>
    <property type="evidence" value="ECO:0007669"/>
    <property type="project" value="TreeGrafter"/>
</dbReference>
<keyword evidence="4" id="KW-0902">Two-component regulatory system</keyword>
<dbReference type="InterPro" id="IPR036388">
    <property type="entry name" value="WH-like_DNA-bd_sf"/>
</dbReference>
<dbReference type="InterPro" id="IPR001789">
    <property type="entry name" value="Sig_transdc_resp-reg_receiver"/>
</dbReference>
<dbReference type="KEGG" id="tact:SG35_016565"/>
<dbReference type="SUPFAM" id="SSF46894">
    <property type="entry name" value="C-terminal effector domain of the bipartite response regulators"/>
    <property type="match status" value="1"/>
</dbReference>